<feature type="binding site" evidence="8">
    <location>
        <begin position="10"/>
        <end position="12"/>
    </location>
    <ligand>
        <name>substrate</name>
    </ligand>
</feature>
<keyword evidence="11" id="KW-1185">Reference proteome</keyword>
<comment type="caution">
    <text evidence="8">Lacks conserved residue(s) required for the propagation of feature annotation.</text>
</comment>
<feature type="domain" description="Radical SAM core" evidence="9">
    <location>
        <begin position="16"/>
        <end position="205"/>
    </location>
</feature>
<keyword evidence="2 8" id="KW-0949">S-adenosyl-L-methionine</keyword>
<evidence type="ECO:0000256" key="6">
    <source>
        <dbReference type="ARBA" id="ARBA00023014"/>
    </source>
</evidence>
<evidence type="ECO:0000256" key="3">
    <source>
        <dbReference type="ARBA" id="ARBA00022723"/>
    </source>
</evidence>
<name>A0ABT4ILD1_9EURY</name>
<dbReference type="PANTHER" id="PTHR42836">
    <property type="entry name" value="7-CARBOXY-7-DEAZAGUANINE SYNTHASE"/>
    <property type="match status" value="1"/>
</dbReference>
<proteinExistence type="inferred from homology"/>
<evidence type="ECO:0000256" key="7">
    <source>
        <dbReference type="ARBA" id="ARBA00023239"/>
    </source>
</evidence>
<feature type="binding site" evidence="8">
    <location>
        <position position="33"/>
    </location>
    <ligand>
        <name>[4Fe-4S] cluster</name>
        <dbReference type="ChEBI" id="CHEBI:49883"/>
        <note>4Fe-4S-S-AdoMet</note>
    </ligand>
</feature>
<feature type="binding site" evidence="8">
    <location>
        <position position="38"/>
    </location>
    <ligand>
        <name>Mg(2+)</name>
        <dbReference type="ChEBI" id="CHEBI:18420"/>
    </ligand>
</feature>
<organism evidence="10 11">
    <name type="scientific">Methanocorpusculum vombati</name>
    <dbReference type="NCBI Taxonomy" id="3002864"/>
    <lineage>
        <taxon>Archaea</taxon>
        <taxon>Methanobacteriati</taxon>
        <taxon>Methanobacteriota</taxon>
        <taxon>Stenosarchaea group</taxon>
        <taxon>Methanomicrobia</taxon>
        <taxon>Methanomicrobiales</taxon>
        <taxon>Methanocorpusculaceae</taxon>
        <taxon>Methanocorpusculum</taxon>
    </lineage>
</organism>
<dbReference type="PANTHER" id="PTHR42836:SF1">
    <property type="entry name" value="7-CARBOXY-7-DEAZAGUANINE SYNTHASE"/>
    <property type="match status" value="1"/>
</dbReference>
<keyword evidence="3 8" id="KW-0479">Metal-binding</keyword>
<comment type="cofactor">
    <cofactor evidence="8">
        <name>S-adenosyl-L-methionine</name>
        <dbReference type="ChEBI" id="CHEBI:59789"/>
    </cofactor>
    <text evidence="8">Binds 1 S-adenosyl-L-methionine per subunit.</text>
</comment>
<comment type="subunit">
    <text evidence="8">Homodimer.</text>
</comment>
<comment type="catalytic activity">
    <reaction evidence="8">
        <text>6-carboxy-5,6,7,8-tetrahydropterin + H(+) = 7-carboxy-7-carbaguanine + NH4(+)</text>
        <dbReference type="Rhea" id="RHEA:27974"/>
        <dbReference type="ChEBI" id="CHEBI:15378"/>
        <dbReference type="ChEBI" id="CHEBI:28938"/>
        <dbReference type="ChEBI" id="CHEBI:61032"/>
        <dbReference type="ChEBI" id="CHEBI:61036"/>
        <dbReference type="EC" id="4.3.99.3"/>
    </reaction>
</comment>
<feature type="binding site" evidence="8">
    <location>
        <position position="72"/>
    </location>
    <ligand>
        <name>S-adenosyl-L-methionine</name>
        <dbReference type="ChEBI" id="CHEBI:59789"/>
    </ligand>
</feature>
<dbReference type="SUPFAM" id="SSF102114">
    <property type="entry name" value="Radical SAM enzymes"/>
    <property type="match status" value="1"/>
</dbReference>
<dbReference type="PIRSF" id="PIRSF000370">
    <property type="entry name" value="QueE"/>
    <property type="match status" value="1"/>
</dbReference>
<feature type="binding site" evidence="8">
    <location>
        <position position="205"/>
    </location>
    <ligand>
        <name>substrate</name>
    </ligand>
</feature>
<keyword evidence="1 8" id="KW-0004">4Fe-4S</keyword>
<dbReference type="InterPro" id="IPR058240">
    <property type="entry name" value="rSAM_sf"/>
</dbReference>
<dbReference type="EMBL" id="JAPTGC010000005">
    <property type="protein sequence ID" value="MCZ0862552.1"/>
    <property type="molecule type" value="Genomic_DNA"/>
</dbReference>
<dbReference type="InterPro" id="IPR024924">
    <property type="entry name" value="7-CO-7-deazaguanine_synth-like"/>
</dbReference>
<comment type="similarity">
    <text evidence="8">Belongs to the radical SAM superfamily. 7-carboxy-7-deazaguanine synthase family.</text>
</comment>
<evidence type="ECO:0000313" key="10">
    <source>
        <dbReference type="EMBL" id="MCZ0862552.1"/>
    </source>
</evidence>
<evidence type="ECO:0000259" key="9">
    <source>
        <dbReference type="PROSITE" id="PS51918"/>
    </source>
</evidence>
<comment type="pathway">
    <text evidence="8">Purine metabolism; 7-cyano-7-deazaguanine biosynthesis.</text>
</comment>
<evidence type="ECO:0000256" key="2">
    <source>
        <dbReference type="ARBA" id="ARBA00022691"/>
    </source>
</evidence>
<comment type="function">
    <text evidence="8">Catalyzes the complex heterocyclic radical-mediated conversion of 6-carboxy-5,6,7,8-tetrahydropterin (CPH4) to 7-carboxy-7-deazaguanine (CDG), a step common to the biosynthetic pathways of all 7-deazapurine-containing compounds.</text>
</comment>
<protein>
    <recommendedName>
        <fullName evidence="8">7-carboxy-7-deazaguanine synthase</fullName>
        <shortName evidence="8">CDG synthase</shortName>
        <ecNumber evidence="8">4.3.99.3</ecNumber>
    </recommendedName>
    <alternativeName>
        <fullName evidence="8">Archaeosine biosynthesis protein QueE</fullName>
    </alternativeName>
</protein>
<evidence type="ECO:0000256" key="1">
    <source>
        <dbReference type="ARBA" id="ARBA00022485"/>
    </source>
</evidence>
<accession>A0ABT4ILD1</accession>
<dbReference type="PROSITE" id="PS51918">
    <property type="entry name" value="RADICAL_SAM"/>
    <property type="match status" value="1"/>
</dbReference>
<dbReference type="InterPro" id="IPR007197">
    <property type="entry name" value="rSAM"/>
</dbReference>
<dbReference type="SFLD" id="SFLDS00029">
    <property type="entry name" value="Radical_SAM"/>
    <property type="match status" value="1"/>
</dbReference>
<feature type="binding site" evidence="8">
    <location>
        <position position="70"/>
    </location>
    <ligand>
        <name>substrate</name>
    </ligand>
</feature>
<keyword evidence="6 8" id="KW-0411">Iron-sulfur</keyword>
<dbReference type="EC" id="4.3.99.3" evidence="8"/>
<evidence type="ECO:0000256" key="5">
    <source>
        <dbReference type="ARBA" id="ARBA00023004"/>
    </source>
</evidence>
<feature type="binding site" evidence="8">
    <location>
        <position position="29"/>
    </location>
    <ligand>
        <name>[4Fe-4S] cluster</name>
        <dbReference type="ChEBI" id="CHEBI:49883"/>
        <note>4Fe-4S-S-AdoMet</note>
    </ligand>
</feature>
<keyword evidence="7 8" id="KW-0456">Lyase</keyword>
<dbReference type="CDD" id="cd01335">
    <property type="entry name" value="Radical_SAM"/>
    <property type="match status" value="1"/>
</dbReference>
<dbReference type="Gene3D" id="3.20.20.70">
    <property type="entry name" value="Aldolase class I"/>
    <property type="match status" value="1"/>
</dbReference>
<comment type="cofactor">
    <cofactor evidence="8">
        <name>Mg(2+)</name>
        <dbReference type="ChEBI" id="CHEBI:18420"/>
    </cofactor>
</comment>
<comment type="caution">
    <text evidence="10">The sequence shown here is derived from an EMBL/GenBank/DDBJ whole genome shotgun (WGS) entry which is preliminary data.</text>
</comment>
<gene>
    <name evidence="8" type="primary">queE</name>
    <name evidence="10" type="ORF">O0S09_04680</name>
</gene>
<evidence type="ECO:0000313" key="11">
    <source>
        <dbReference type="Proteomes" id="UP001141336"/>
    </source>
</evidence>
<dbReference type="InterPro" id="IPR013785">
    <property type="entry name" value="Aldolase_TIM"/>
</dbReference>
<feature type="binding site" evidence="8">
    <location>
        <position position="36"/>
    </location>
    <ligand>
        <name>[4Fe-4S] cluster</name>
        <dbReference type="ChEBI" id="CHEBI:49883"/>
        <note>4Fe-4S-S-AdoMet</note>
    </ligand>
</feature>
<evidence type="ECO:0000256" key="8">
    <source>
        <dbReference type="HAMAP-Rule" id="MF_00917"/>
    </source>
</evidence>
<feature type="binding site" evidence="8">
    <location>
        <position position="25"/>
    </location>
    <ligand>
        <name>substrate</name>
    </ligand>
</feature>
<keyword evidence="4 8" id="KW-0460">Magnesium</keyword>
<evidence type="ECO:0000256" key="4">
    <source>
        <dbReference type="ARBA" id="ARBA00022842"/>
    </source>
</evidence>
<sequence>MRITETFVSLQGEGLRQGMPCMFVRFAGCNLHCAWCDTRYSLNNSQGVETTAEEIMQAVIVSGMRYVCITGGEPLLQKEELVPLVAAIHEAGVFVDIETNGTIPFGEVQEYASVCMDVKCPSSGEMSDLSLLDSLRPEDSVKFVIGDEADYLYMVEVLAAHPDLRAPVCITPVFGTDAKWLIETIIAEKLPVRFQLQLHKVVNIP</sequence>
<reference evidence="10" key="1">
    <citation type="submission" date="2022-12" db="EMBL/GenBank/DDBJ databases">
        <title>Isolation and characterisation of novel Methanocorpusculum spp. from native Australian herbivores indicates the genus is ancestrally host-associated.</title>
        <authorList>
            <person name="Volmer J.G."/>
            <person name="Soo R.M."/>
            <person name="Evans P.N."/>
            <person name="Hoedt E.C."/>
            <person name="Astorga Alsina A.L."/>
            <person name="Woodcroft B.J."/>
            <person name="Tyson G.W."/>
            <person name="Hugenholtz P."/>
            <person name="Morrison M."/>
        </authorList>
    </citation>
    <scope>NUCLEOTIDE SEQUENCE</scope>
    <source>
        <strain evidence="10">CW153</strain>
    </source>
</reference>
<keyword evidence="5 8" id="KW-0408">Iron</keyword>
<comment type="cofactor">
    <cofactor evidence="8">
        <name>[4Fe-4S] cluster</name>
        <dbReference type="ChEBI" id="CHEBI:49883"/>
    </cofactor>
    <text evidence="8">Binds 1 [4Fe-4S] cluster. The cluster is coordinated with 3 cysteines and an exchangeable S-adenosyl-L-methionine.</text>
</comment>
<dbReference type="Proteomes" id="UP001141336">
    <property type="component" value="Unassembled WGS sequence"/>
</dbReference>
<dbReference type="Pfam" id="PF04055">
    <property type="entry name" value="Radical_SAM"/>
    <property type="match status" value="1"/>
</dbReference>
<dbReference type="HAMAP" id="MF_00917">
    <property type="entry name" value="QueE"/>
    <property type="match status" value="1"/>
</dbReference>
<feature type="binding site" evidence="8">
    <location>
        <begin position="35"/>
        <end position="37"/>
    </location>
    <ligand>
        <name>S-adenosyl-L-methionine</name>
        <dbReference type="ChEBI" id="CHEBI:59789"/>
    </ligand>
</feature>